<feature type="region of interest" description="Disordered" evidence="1">
    <location>
        <begin position="1"/>
        <end position="58"/>
    </location>
</feature>
<dbReference type="Pfam" id="PF14572">
    <property type="entry name" value="Pribosyl_synth"/>
    <property type="match status" value="1"/>
</dbReference>
<dbReference type="AlphaFoldDB" id="A0A0C9UB75"/>
<organism evidence="2 3">
    <name type="scientific">Sphaerobolus stellatus (strain SS14)</name>
    <dbReference type="NCBI Taxonomy" id="990650"/>
    <lineage>
        <taxon>Eukaryota</taxon>
        <taxon>Fungi</taxon>
        <taxon>Dikarya</taxon>
        <taxon>Basidiomycota</taxon>
        <taxon>Agaricomycotina</taxon>
        <taxon>Agaricomycetes</taxon>
        <taxon>Phallomycetidae</taxon>
        <taxon>Geastrales</taxon>
        <taxon>Sphaerobolaceae</taxon>
        <taxon>Sphaerobolus</taxon>
    </lineage>
</organism>
<gene>
    <name evidence="2" type="ORF">M422DRAFT_266444</name>
</gene>
<protein>
    <submittedName>
        <fullName evidence="2">Uncharacterized protein</fullName>
    </submittedName>
</protein>
<dbReference type="HOGENOM" id="CLU_2307836_0_0_1"/>
<feature type="compositionally biased region" description="Low complexity" evidence="1">
    <location>
        <begin position="45"/>
        <end position="56"/>
    </location>
</feature>
<feature type="compositionally biased region" description="Polar residues" evidence="1">
    <location>
        <begin position="27"/>
        <end position="44"/>
    </location>
</feature>
<dbReference type="Proteomes" id="UP000054279">
    <property type="component" value="Unassembled WGS sequence"/>
</dbReference>
<name>A0A0C9UB75_SPHS4</name>
<accession>A0A0C9UB75</accession>
<proteinExistence type="predicted"/>
<reference evidence="2 3" key="1">
    <citation type="submission" date="2014-06" db="EMBL/GenBank/DDBJ databases">
        <title>Evolutionary Origins and Diversification of the Mycorrhizal Mutualists.</title>
        <authorList>
            <consortium name="DOE Joint Genome Institute"/>
            <consortium name="Mycorrhizal Genomics Consortium"/>
            <person name="Kohler A."/>
            <person name="Kuo A."/>
            <person name="Nagy L.G."/>
            <person name="Floudas D."/>
            <person name="Copeland A."/>
            <person name="Barry K.W."/>
            <person name="Cichocki N."/>
            <person name="Veneault-Fourrey C."/>
            <person name="LaButti K."/>
            <person name="Lindquist E.A."/>
            <person name="Lipzen A."/>
            <person name="Lundell T."/>
            <person name="Morin E."/>
            <person name="Murat C."/>
            <person name="Riley R."/>
            <person name="Ohm R."/>
            <person name="Sun H."/>
            <person name="Tunlid A."/>
            <person name="Henrissat B."/>
            <person name="Grigoriev I.V."/>
            <person name="Hibbett D.S."/>
            <person name="Martin F."/>
        </authorList>
    </citation>
    <scope>NUCLEOTIDE SEQUENCE [LARGE SCALE GENOMIC DNA]</scope>
    <source>
        <strain evidence="2 3">SS14</strain>
    </source>
</reference>
<evidence type="ECO:0000313" key="2">
    <source>
        <dbReference type="EMBL" id="KIJ31829.1"/>
    </source>
</evidence>
<dbReference type="EMBL" id="KN837236">
    <property type="protein sequence ID" value="KIJ31829.1"/>
    <property type="molecule type" value="Genomic_DNA"/>
</dbReference>
<dbReference type="GO" id="GO:0000287">
    <property type="term" value="F:magnesium ion binding"/>
    <property type="evidence" value="ECO:0007669"/>
    <property type="project" value="InterPro"/>
</dbReference>
<dbReference type="OrthoDB" id="413572at2759"/>
<keyword evidence="3" id="KW-1185">Reference proteome</keyword>
<evidence type="ECO:0000313" key="3">
    <source>
        <dbReference type="Proteomes" id="UP000054279"/>
    </source>
</evidence>
<dbReference type="GO" id="GO:0009165">
    <property type="term" value="P:nucleotide biosynthetic process"/>
    <property type="evidence" value="ECO:0007669"/>
    <property type="project" value="InterPro"/>
</dbReference>
<sequence length="100" mass="10615">MVPANGDVPPANGELGNGPESDVSEFFSHSTFANGELSISTSATNSPENSVPSSPNLIPSRVMKSKLVILDVSNLIAESIRRTHNGESISMLFGEWAQDK</sequence>
<dbReference type="InterPro" id="IPR005946">
    <property type="entry name" value="Rib-P_diPkinase"/>
</dbReference>
<evidence type="ECO:0000256" key="1">
    <source>
        <dbReference type="SAM" id="MobiDB-lite"/>
    </source>
</evidence>